<dbReference type="GO" id="GO:0003676">
    <property type="term" value="F:nucleic acid binding"/>
    <property type="evidence" value="ECO:0007669"/>
    <property type="project" value="InterPro"/>
</dbReference>
<dbReference type="OrthoDB" id="5554229at2759"/>
<reference evidence="2" key="1">
    <citation type="journal article" date="2019" name="Plant Biotechnol. J.">
        <title>Genome sequencing of the Australian wild diploid species Gossypium australe highlights disease resistance and delayed gland morphogenesis.</title>
        <authorList>
            <person name="Cai Y."/>
            <person name="Cai X."/>
            <person name="Wang Q."/>
            <person name="Wang P."/>
            <person name="Zhang Y."/>
            <person name="Cai C."/>
            <person name="Xu Y."/>
            <person name="Wang K."/>
            <person name="Zhou Z."/>
            <person name="Wang C."/>
            <person name="Geng S."/>
            <person name="Li B."/>
            <person name="Dong Q."/>
            <person name="Hou Y."/>
            <person name="Wang H."/>
            <person name="Ai P."/>
            <person name="Liu Z."/>
            <person name="Yi F."/>
            <person name="Sun M."/>
            <person name="An G."/>
            <person name="Cheng J."/>
            <person name="Zhang Y."/>
            <person name="Shi Q."/>
            <person name="Xie Y."/>
            <person name="Shi X."/>
            <person name="Chang Y."/>
            <person name="Huang F."/>
            <person name="Chen Y."/>
            <person name="Hong S."/>
            <person name="Mi L."/>
            <person name="Sun Q."/>
            <person name="Zhang L."/>
            <person name="Zhou B."/>
            <person name="Peng R."/>
            <person name="Zhang X."/>
            <person name="Liu F."/>
        </authorList>
    </citation>
    <scope>NUCLEOTIDE SEQUENCE [LARGE SCALE GENOMIC DNA]</scope>
    <source>
        <strain evidence="2">cv. PA1801</strain>
    </source>
</reference>
<name>A0A5B6U5A7_9ROSI</name>
<organism evidence="1 2">
    <name type="scientific">Gossypium australe</name>
    <dbReference type="NCBI Taxonomy" id="47621"/>
    <lineage>
        <taxon>Eukaryota</taxon>
        <taxon>Viridiplantae</taxon>
        <taxon>Streptophyta</taxon>
        <taxon>Embryophyta</taxon>
        <taxon>Tracheophyta</taxon>
        <taxon>Spermatophyta</taxon>
        <taxon>Magnoliopsida</taxon>
        <taxon>eudicotyledons</taxon>
        <taxon>Gunneridae</taxon>
        <taxon>Pentapetalae</taxon>
        <taxon>rosids</taxon>
        <taxon>malvids</taxon>
        <taxon>Malvales</taxon>
        <taxon>Malvaceae</taxon>
        <taxon>Malvoideae</taxon>
        <taxon>Gossypium</taxon>
    </lineage>
</organism>
<comment type="caution">
    <text evidence="1">The sequence shown here is derived from an EMBL/GenBank/DDBJ whole genome shotgun (WGS) entry which is preliminary data.</text>
</comment>
<dbReference type="InterPro" id="IPR036397">
    <property type="entry name" value="RNaseH_sf"/>
</dbReference>
<accession>A0A5B6U5A7</accession>
<sequence>MIGEHLGDQCCWLSLVEWWYNSTFHSAIQMTLYEALYSQPPPQHLPYMVGSCTVECVDRTDRKLLQFHLKRAQNRMKHFVDCIRSDRTFQVGNLVYLKLQPYRQHSAKVREVFSNTSYLPCVLAQTPCGKATSSINLTPSRL</sequence>
<evidence type="ECO:0000313" key="1">
    <source>
        <dbReference type="EMBL" id="KAA3452528.1"/>
    </source>
</evidence>
<gene>
    <name evidence="1" type="ORF">EPI10_034464</name>
</gene>
<dbReference type="Proteomes" id="UP000325315">
    <property type="component" value="Unassembled WGS sequence"/>
</dbReference>
<proteinExistence type="predicted"/>
<keyword evidence="2" id="KW-1185">Reference proteome</keyword>
<dbReference type="EMBL" id="SMMG02000027">
    <property type="protein sequence ID" value="KAA3452528.1"/>
    <property type="molecule type" value="Genomic_DNA"/>
</dbReference>
<dbReference type="AlphaFoldDB" id="A0A5B6U5A7"/>
<dbReference type="Gene3D" id="3.30.420.10">
    <property type="entry name" value="Ribonuclease H-like superfamily/Ribonuclease H"/>
    <property type="match status" value="1"/>
</dbReference>
<evidence type="ECO:0000313" key="2">
    <source>
        <dbReference type="Proteomes" id="UP000325315"/>
    </source>
</evidence>
<protein>
    <submittedName>
        <fullName evidence="1">BSD domain-containing protein 1-A-like</fullName>
    </submittedName>
</protein>